<dbReference type="Proteomes" id="UP000178606">
    <property type="component" value="Unassembled WGS sequence"/>
</dbReference>
<accession>A0A1F6D6W8</accession>
<feature type="region of interest" description="Disordered" evidence="1">
    <location>
        <begin position="128"/>
        <end position="150"/>
    </location>
</feature>
<feature type="domain" description="SMP-30/Gluconolactonase/LRE-like region" evidence="2">
    <location>
        <begin position="8"/>
        <end position="93"/>
    </location>
</feature>
<comment type="caution">
    <text evidence="3">The sequence shown here is derived from an EMBL/GenBank/DDBJ whole genome shotgun (WGS) entry which is preliminary data.</text>
</comment>
<sequence length="170" mass="18368">MAFDREGNLYVADTARGAIWKAEFDHNGNLKSRTGCDTTFAPNALCLDNIFVAHPFLEGTDGIALDRAGNIWNSANERNAIVVVTKDGRVAEVSRNTPNAVTLLRNTGPLEFPSSPFLLGKKFCTSNSDGNRRDNSPSTAGEIKPAGPDRGKISCMDQDLIIRGLPLPVH</sequence>
<organism evidence="3 4">
    <name type="scientific">Handelsmanbacteria sp. (strain RIFCSPLOWO2_12_FULL_64_10)</name>
    <dbReference type="NCBI Taxonomy" id="1817868"/>
    <lineage>
        <taxon>Bacteria</taxon>
        <taxon>Candidatus Handelsmaniibacteriota</taxon>
    </lineage>
</organism>
<evidence type="ECO:0000256" key="1">
    <source>
        <dbReference type="SAM" id="MobiDB-lite"/>
    </source>
</evidence>
<dbReference type="InterPro" id="IPR013658">
    <property type="entry name" value="SGL"/>
</dbReference>
<evidence type="ECO:0000259" key="2">
    <source>
        <dbReference type="Pfam" id="PF08450"/>
    </source>
</evidence>
<dbReference type="SUPFAM" id="SSF63829">
    <property type="entry name" value="Calcium-dependent phosphotriesterase"/>
    <property type="match status" value="1"/>
</dbReference>
<evidence type="ECO:0000313" key="4">
    <source>
        <dbReference type="Proteomes" id="UP000178606"/>
    </source>
</evidence>
<reference evidence="3 4" key="1">
    <citation type="journal article" date="2016" name="Nat. Commun.">
        <title>Thousands of microbial genomes shed light on interconnected biogeochemical processes in an aquifer system.</title>
        <authorList>
            <person name="Anantharaman K."/>
            <person name="Brown C.T."/>
            <person name="Hug L.A."/>
            <person name="Sharon I."/>
            <person name="Castelle C.J."/>
            <person name="Probst A.J."/>
            <person name="Thomas B.C."/>
            <person name="Singh A."/>
            <person name="Wilkins M.J."/>
            <person name="Karaoz U."/>
            <person name="Brodie E.L."/>
            <person name="Williams K.H."/>
            <person name="Hubbard S.S."/>
            <person name="Banfield J.F."/>
        </authorList>
    </citation>
    <scope>NUCLEOTIDE SEQUENCE [LARGE SCALE GENOMIC DNA]</scope>
    <source>
        <strain evidence="4">RIFCSPLOWO2_12_FULL_64_10</strain>
    </source>
</reference>
<dbReference type="AlphaFoldDB" id="A0A1F6D6W8"/>
<protein>
    <recommendedName>
        <fullName evidence="2">SMP-30/Gluconolactonase/LRE-like region domain-containing protein</fullName>
    </recommendedName>
</protein>
<dbReference type="Gene3D" id="2.120.10.30">
    <property type="entry name" value="TolB, C-terminal domain"/>
    <property type="match status" value="1"/>
</dbReference>
<dbReference type="EMBL" id="MFKF01000016">
    <property type="protein sequence ID" value="OGG57070.1"/>
    <property type="molecule type" value="Genomic_DNA"/>
</dbReference>
<dbReference type="InterPro" id="IPR011042">
    <property type="entry name" value="6-blade_b-propeller_TolB-like"/>
</dbReference>
<evidence type="ECO:0000313" key="3">
    <source>
        <dbReference type="EMBL" id="OGG57070.1"/>
    </source>
</evidence>
<name>A0A1F6D6W8_HANXR</name>
<proteinExistence type="predicted"/>
<dbReference type="Pfam" id="PF08450">
    <property type="entry name" value="SGL"/>
    <property type="match status" value="1"/>
</dbReference>
<gene>
    <name evidence="3" type="ORF">A3F84_04555</name>
</gene>